<feature type="transmembrane region" description="Helical" evidence="5">
    <location>
        <begin position="466"/>
        <end position="486"/>
    </location>
</feature>
<dbReference type="PANTHER" id="PTHR11785:SF382">
    <property type="entry name" value="LOW-AFFINITY METHIONINE PERMEASE"/>
    <property type="match status" value="1"/>
</dbReference>
<keyword evidence="2 5" id="KW-0812">Transmembrane</keyword>
<dbReference type="STRING" id="1399860.A0A2C5XNB6"/>
<dbReference type="Proteomes" id="UP000226192">
    <property type="component" value="Unassembled WGS sequence"/>
</dbReference>
<dbReference type="PIRSF" id="PIRSF006060">
    <property type="entry name" value="AA_transporter"/>
    <property type="match status" value="1"/>
</dbReference>
<comment type="subcellular location">
    <subcellularLocation>
        <location evidence="1">Membrane</location>
        <topology evidence="1">Multi-pass membrane protein</topology>
    </subcellularLocation>
</comment>
<gene>
    <name evidence="6" type="ORF">CDD81_147</name>
</gene>
<feature type="transmembrane region" description="Helical" evidence="5">
    <location>
        <begin position="151"/>
        <end position="171"/>
    </location>
</feature>
<dbReference type="PANTHER" id="PTHR11785">
    <property type="entry name" value="AMINO ACID TRANSPORTER"/>
    <property type="match status" value="1"/>
</dbReference>
<dbReference type="GO" id="GO:0015179">
    <property type="term" value="F:L-amino acid transmembrane transporter activity"/>
    <property type="evidence" value="ECO:0007669"/>
    <property type="project" value="TreeGrafter"/>
</dbReference>
<feature type="transmembrane region" description="Helical" evidence="5">
    <location>
        <begin position="113"/>
        <end position="131"/>
    </location>
</feature>
<feature type="transmembrane region" description="Helical" evidence="5">
    <location>
        <begin position="232"/>
        <end position="256"/>
    </location>
</feature>
<dbReference type="AlphaFoldDB" id="A0A2C5XNB6"/>
<keyword evidence="7" id="KW-1185">Reference proteome</keyword>
<feature type="transmembrane region" description="Helical" evidence="5">
    <location>
        <begin position="373"/>
        <end position="393"/>
    </location>
</feature>
<feature type="transmembrane region" description="Helical" evidence="5">
    <location>
        <begin position="268"/>
        <end position="291"/>
    </location>
</feature>
<dbReference type="OrthoDB" id="5982228at2759"/>
<reference evidence="6 7" key="1">
    <citation type="submission" date="2017-06" db="EMBL/GenBank/DDBJ databases">
        <title>Ant-infecting Ophiocordyceps genomes reveal a high diversity of potential behavioral manipulation genes and a possible major role for enterotoxins.</title>
        <authorList>
            <person name="De Bekker C."/>
            <person name="Evans H.C."/>
            <person name="Brachmann A."/>
            <person name="Hughes D.P."/>
        </authorList>
    </citation>
    <scope>NUCLEOTIDE SEQUENCE [LARGE SCALE GENOMIC DNA]</scope>
    <source>
        <strain evidence="6 7">Map64</strain>
    </source>
</reference>
<feature type="transmembrane region" description="Helical" evidence="5">
    <location>
        <begin position="34"/>
        <end position="54"/>
    </location>
</feature>
<dbReference type="GO" id="GO:0016020">
    <property type="term" value="C:membrane"/>
    <property type="evidence" value="ECO:0007669"/>
    <property type="project" value="UniProtKB-SubCell"/>
</dbReference>
<feature type="transmembrane region" description="Helical" evidence="5">
    <location>
        <begin position="66"/>
        <end position="92"/>
    </location>
</feature>
<proteinExistence type="predicted"/>
<dbReference type="EMBL" id="NJET01000001">
    <property type="protein sequence ID" value="PHH67378.1"/>
    <property type="molecule type" value="Genomic_DNA"/>
</dbReference>
<evidence type="ECO:0000256" key="1">
    <source>
        <dbReference type="ARBA" id="ARBA00004141"/>
    </source>
</evidence>
<evidence type="ECO:0000256" key="3">
    <source>
        <dbReference type="ARBA" id="ARBA00022989"/>
    </source>
</evidence>
<dbReference type="Pfam" id="PF13520">
    <property type="entry name" value="AA_permease_2"/>
    <property type="match status" value="1"/>
</dbReference>
<evidence type="ECO:0000313" key="6">
    <source>
        <dbReference type="EMBL" id="PHH67378.1"/>
    </source>
</evidence>
<dbReference type="InterPro" id="IPR002293">
    <property type="entry name" value="AA/rel_permease1"/>
</dbReference>
<evidence type="ECO:0000256" key="4">
    <source>
        <dbReference type="ARBA" id="ARBA00023136"/>
    </source>
</evidence>
<feature type="transmembrane region" description="Helical" evidence="5">
    <location>
        <begin position="321"/>
        <end position="341"/>
    </location>
</feature>
<organism evidence="6 7">
    <name type="scientific">Ophiocordyceps australis</name>
    <dbReference type="NCBI Taxonomy" id="1399860"/>
    <lineage>
        <taxon>Eukaryota</taxon>
        <taxon>Fungi</taxon>
        <taxon>Dikarya</taxon>
        <taxon>Ascomycota</taxon>
        <taxon>Pezizomycotina</taxon>
        <taxon>Sordariomycetes</taxon>
        <taxon>Hypocreomycetidae</taxon>
        <taxon>Hypocreales</taxon>
        <taxon>Ophiocordycipitaceae</taxon>
        <taxon>Ophiocordyceps</taxon>
    </lineage>
</organism>
<evidence type="ECO:0000256" key="5">
    <source>
        <dbReference type="SAM" id="Phobius"/>
    </source>
</evidence>
<evidence type="ECO:0000313" key="7">
    <source>
        <dbReference type="Proteomes" id="UP000226192"/>
    </source>
</evidence>
<comment type="caution">
    <text evidence="6">The sequence shown here is derived from an EMBL/GenBank/DDBJ whole genome shotgun (WGS) entry which is preliminary data.</text>
</comment>
<name>A0A2C5XNB6_9HYPO</name>
<protein>
    <recommendedName>
        <fullName evidence="8">Amino acid permease/ SLC12A domain-containing protein</fullName>
    </recommendedName>
</protein>
<keyword evidence="3 5" id="KW-1133">Transmembrane helix</keyword>
<accession>A0A2C5XNB6</accession>
<evidence type="ECO:0008006" key="8">
    <source>
        <dbReference type="Google" id="ProtNLM"/>
    </source>
</evidence>
<sequence length="523" mass="57544">MKISSDTQCIDSSPAASGSAIESQTFAYSEDRKMGTLGAVFFLVNFMIGTGIFSTPSSVFDATRSVGASLVLWLIGGILALCGLSIYLEFGLAIPRSGAEKNYLERAYRHPHYLASCMLAFQTILLGISSANCLSFGRYALSAAGRQSDGWQARGIAVSSITFAVIMHTVLPKWGLRVLNLLGALKIVCLLLIIFSGFAALAGHRHVPDPHNFEHGFQASPDESPIDAGGRIYAYSNAMLNIIYSYQGWSGVNGVIGELKRPRRTLAVAVPLAVVLVTILYLLANIAYFAAVPKQDLAKSEVLLAATFFRNVFGNAAGAHVLPVFIMLSNLGNVVATALYYSRMNQELAKEGLLPFSFFWASNKPFNTPAAALWLHWTVTVLVLVAIPMGPAYTLVVNLYIYAYGWLQTFVVIGLLWLQHKKSENWNSPWHTPLVVSIIYLLSNLFTIIIPLVPPKGKWNNNGYPFYVYPFVGIGVLLLGAVYWTFRFKILPYFGFQNLVTERTYTETGAEVVRYRKVAAKQQ</sequence>
<dbReference type="Gene3D" id="1.20.1740.10">
    <property type="entry name" value="Amino acid/polyamine transporter I"/>
    <property type="match status" value="1"/>
</dbReference>
<evidence type="ECO:0000256" key="2">
    <source>
        <dbReference type="ARBA" id="ARBA00022692"/>
    </source>
</evidence>
<dbReference type="InterPro" id="IPR050598">
    <property type="entry name" value="AminoAcid_Transporter"/>
</dbReference>
<keyword evidence="4 5" id="KW-0472">Membrane</keyword>
<feature type="transmembrane region" description="Helical" evidence="5">
    <location>
        <begin position="399"/>
        <end position="418"/>
    </location>
</feature>
<feature type="transmembrane region" description="Helical" evidence="5">
    <location>
        <begin position="178"/>
        <end position="202"/>
    </location>
</feature>
<feature type="transmembrane region" description="Helical" evidence="5">
    <location>
        <begin position="430"/>
        <end position="454"/>
    </location>
</feature>